<reference evidence="1" key="1">
    <citation type="journal article" date="2023" name="Int. J. Syst. Evol. Microbiol.">
        <title>Streptomyces meridianus sp. nov. isolated from brackish water of the Tagus estuary in Alcochete, Portugal.</title>
        <authorList>
            <person name="Santos J.D.N."/>
            <person name="Klimek D."/>
            <person name="Calusinska M."/>
            <person name="Lobo Da Cunha A."/>
            <person name="Catita J."/>
            <person name="Goncalves H."/>
            <person name="Gonzalez I."/>
            <person name="Reyes F."/>
            <person name="Lage O.M."/>
        </authorList>
    </citation>
    <scope>NUCLEOTIDE SEQUENCE</scope>
    <source>
        <strain evidence="1">MTZ3.1</strain>
    </source>
</reference>
<evidence type="ECO:0000313" key="1">
    <source>
        <dbReference type="EMBL" id="MCM2578213.1"/>
    </source>
</evidence>
<comment type="caution">
    <text evidence="1">The sequence shown here is derived from an EMBL/GenBank/DDBJ whole genome shotgun (WGS) entry which is preliminary data.</text>
</comment>
<sequence length="203" mass="22847">MAGFRSLAEQVRDPAGATERRRTALRKCLEKFAPYGHRATWHHLCLRAGFGTQERRPDPARLVTALDELEEARAVWLDYEREFAERRRQEKHEGIRRPTALDDWHRQTWGGFGIAWCDDPALHPSAPLATVLHRLIDALGTAPRTSCPVCSDDRLLWRGGLAHCPSAGPVCLTCGIVVPEPVLTREALAESKRWRRMLLASAG</sequence>
<keyword evidence="2" id="KW-1185">Reference proteome</keyword>
<protein>
    <submittedName>
        <fullName evidence="1">Uncharacterized protein</fullName>
    </submittedName>
</protein>
<evidence type="ECO:0000313" key="2">
    <source>
        <dbReference type="Proteomes" id="UP001167160"/>
    </source>
</evidence>
<dbReference type="RefSeq" id="WP_251414366.1">
    <property type="nucleotide sequence ID" value="NZ_JAMQGM010000027.1"/>
</dbReference>
<proteinExistence type="predicted"/>
<name>A0ABT0X6Q6_9ACTN</name>
<dbReference type="EMBL" id="JAMQGM010000027">
    <property type="protein sequence ID" value="MCM2578213.1"/>
    <property type="molecule type" value="Genomic_DNA"/>
</dbReference>
<gene>
    <name evidence="1" type="ORF">M1E25_12750</name>
</gene>
<accession>A0ABT0X6Q6</accession>
<organism evidence="1 2">
    <name type="scientific">Streptomyces meridianus</name>
    <dbReference type="NCBI Taxonomy" id="2938945"/>
    <lineage>
        <taxon>Bacteria</taxon>
        <taxon>Bacillati</taxon>
        <taxon>Actinomycetota</taxon>
        <taxon>Actinomycetes</taxon>
        <taxon>Kitasatosporales</taxon>
        <taxon>Streptomycetaceae</taxon>
        <taxon>Streptomyces</taxon>
    </lineage>
</organism>
<dbReference type="Proteomes" id="UP001167160">
    <property type="component" value="Unassembled WGS sequence"/>
</dbReference>